<evidence type="ECO:0000256" key="5">
    <source>
        <dbReference type="SAM" id="Coils"/>
    </source>
</evidence>
<dbReference type="SUPFAM" id="SSF144083">
    <property type="entry name" value="Magnesium transport protein CorA, transmembrane region"/>
    <property type="match status" value="1"/>
</dbReference>
<feature type="transmembrane region" description="Helical" evidence="7">
    <location>
        <begin position="1021"/>
        <end position="1041"/>
    </location>
</feature>
<sequence>MASVTPIEREEKFQSVFAREADKRRKSTGVKKDANNVVQRDDKVSTPGIFRRIATSVSRAESFVLPRDSPQKAYIAPLYPNIFSIEATAQERSISGNEEILLLAVKNASPRGEIEPLNLRWMHLPHEGIEFGAFLRSALEAYGLGKQAEALTTSQFLEQALSSFQTSSFQGKRFLACSVCKKVILPGHSDETRINMIAVPYFWRGKIPERRNRFHNSKAHWTQALVQSAYHLDSSISRESQQAIRRLYNHVPDLIHVPQLWILTIGNKFIATCSPTAIYDNSRSSITTCTVGRHPFPPTICVTMSSGFTFCLRRDQCRVWFAFLYRVNLILETTMDTRIDPRRCVYSLQEDGSLIDGNRWPSILQSHHDREPLAILVSSEASMSHQRLPVAIPLQGKYDWTSRKDDRREYPKASLEVLSPQTLDEYKIPYYWDTPKFGGDRDLIIAQYLTELDLKILYDHTRRLRAMEETDAYFQRPTHDEDPYYAPPPYVQEAVRAQVEAERIQSKGQHIRHEDGNAQSTAKAPTGNKDPIFTWSIKTKNTINTYPYALVDEISPRETPTPQQQMRALLAHMHYKMISSSDVFTAQSYNILPLKTRSDIDREMYSLGKSGHIDDHVFTLLASFVGRLSRVLGHFIDEDYDCIVKGKVWAAAHLIIQTFDFISVDEMFSFHCEIFAIPLQEIIDRIQQLRDGLFGVEDFYISNSIKDAFVDIVILLVDTSHEASRLMRKVKDDIKCKDQAGDDNKSEPASINGEIQNSSTSAEPRAESAASQERGIQTDAVPYEDIEERFTAHTRSSRYSPPLRNQDNTFSRRMCRKTNRIYESLDHAQAEYCAMFRSEDDVEDSTYSGVDCGRIIPLVLQSVLQGHSTSTFMPELDIEEIYVTYTTHLQLKARSTPSKNLLVDMNLLREELGIISKNISDQLSIITALCTPNSYSYDDESDTVSYTESNGKLTLFEYLFSSTSNGNGVVNMSARRILQEIKVELQDKLDVFEELTKRTEQLEKQICQRVEIIQEDHGKAILVFTIVSTIFLPLSFVSSYLGMNTADIRDMEPSQGLFWEVAGPFTFVVVVVVLAVAYNVNRIMGLIPRATGVV</sequence>
<dbReference type="Proteomes" id="UP000637239">
    <property type="component" value="Chromosome 6"/>
</dbReference>
<feature type="transmembrane region" description="Helical" evidence="7">
    <location>
        <begin position="1061"/>
        <end position="1080"/>
    </location>
</feature>
<keyword evidence="3 7" id="KW-1133">Transmembrane helix</keyword>
<name>A0A7R7VUG2_ASPCH</name>
<dbReference type="Gene3D" id="1.20.58.340">
    <property type="entry name" value="Magnesium transport protein CorA, transmembrane region"/>
    <property type="match status" value="1"/>
</dbReference>
<dbReference type="PANTHER" id="PTHR47685:SF1">
    <property type="entry name" value="MAGNESIUM TRANSPORT PROTEIN CORA"/>
    <property type="match status" value="1"/>
</dbReference>
<evidence type="ECO:0000256" key="6">
    <source>
        <dbReference type="SAM" id="MobiDB-lite"/>
    </source>
</evidence>
<feature type="region of interest" description="Disordered" evidence="6">
    <location>
        <begin position="737"/>
        <end position="784"/>
    </location>
</feature>
<evidence type="ECO:0000256" key="3">
    <source>
        <dbReference type="ARBA" id="ARBA00022989"/>
    </source>
</evidence>
<evidence type="ECO:0000313" key="8">
    <source>
        <dbReference type="EMBL" id="BCR90976.1"/>
    </source>
</evidence>
<dbReference type="InterPro" id="IPR050829">
    <property type="entry name" value="CorA_MIT"/>
</dbReference>
<evidence type="ECO:0000313" key="9">
    <source>
        <dbReference type="Proteomes" id="UP000637239"/>
    </source>
</evidence>
<keyword evidence="2 7" id="KW-0812">Transmembrane</keyword>
<accession>A0A7R7VUG2</accession>
<proteinExistence type="predicted"/>
<dbReference type="RefSeq" id="XP_043139498.1">
    <property type="nucleotide sequence ID" value="XM_043282083.1"/>
</dbReference>
<dbReference type="EMBL" id="AP024421">
    <property type="protein sequence ID" value="BCR90976.1"/>
    <property type="molecule type" value="Genomic_DNA"/>
</dbReference>
<reference evidence="8" key="1">
    <citation type="submission" date="2021-01" db="EMBL/GenBank/DDBJ databases">
        <authorList>
            <consortium name="Aspergillus chevalieri M1 genome sequencing consortium"/>
            <person name="Kazuki M."/>
            <person name="Futagami T."/>
        </authorList>
    </citation>
    <scope>NUCLEOTIDE SEQUENCE</scope>
    <source>
        <strain evidence="8">M1</strain>
    </source>
</reference>
<dbReference type="PANTHER" id="PTHR47685">
    <property type="entry name" value="MAGNESIUM TRANSPORT PROTEIN CORA"/>
    <property type="match status" value="1"/>
</dbReference>
<organism evidence="8 9">
    <name type="scientific">Aspergillus chevalieri</name>
    <name type="common">Eurotium chevalieri</name>
    <dbReference type="NCBI Taxonomy" id="182096"/>
    <lineage>
        <taxon>Eukaryota</taxon>
        <taxon>Fungi</taxon>
        <taxon>Dikarya</taxon>
        <taxon>Ascomycota</taxon>
        <taxon>Pezizomycotina</taxon>
        <taxon>Eurotiomycetes</taxon>
        <taxon>Eurotiomycetidae</taxon>
        <taxon>Eurotiales</taxon>
        <taxon>Aspergillaceae</taxon>
        <taxon>Aspergillus</taxon>
        <taxon>Aspergillus subgen. Aspergillus</taxon>
    </lineage>
</organism>
<keyword evidence="4 7" id="KW-0472">Membrane</keyword>
<dbReference type="InterPro" id="IPR002523">
    <property type="entry name" value="MgTranspt_CorA/ZnTranspt_ZntB"/>
</dbReference>
<feature type="region of interest" description="Disordered" evidence="6">
    <location>
        <begin position="503"/>
        <end position="527"/>
    </location>
</feature>
<dbReference type="AlphaFoldDB" id="A0A7R7VUG2"/>
<dbReference type="GO" id="GO:0046873">
    <property type="term" value="F:metal ion transmembrane transporter activity"/>
    <property type="evidence" value="ECO:0007669"/>
    <property type="project" value="InterPro"/>
</dbReference>
<evidence type="ECO:0000256" key="7">
    <source>
        <dbReference type="SAM" id="Phobius"/>
    </source>
</evidence>
<feature type="compositionally biased region" description="Polar residues" evidence="6">
    <location>
        <begin position="747"/>
        <end position="762"/>
    </location>
</feature>
<dbReference type="InterPro" id="IPR045863">
    <property type="entry name" value="CorA_TM1_TM2"/>
</dbReference>
<keyword evidence="5" id="KW-0175">Coiled coil</keyword>
<evidence type="ECO:0000256" key="1">
    <source>
        <dbReference type="ARBA" id="ARBA00004141"/>
    </source>
</evidence>
<dbReference type="GeneID" id="66985334"/>
<dbReference type="GO" id="GO:0016020">
    <property type="term" value="C:membrane"/>
    <property type="evidence" value="ECO:0007669"/>
    <property type="project" value="UniProtKB-SubCell"/>
</dbReference>
<feature type="coiled-coil region" evidence="5">
    <location>
        <begin position="978"/>
        <end position="1005"/>
    </location>
</feature>
<dbReference type="KEGG" id="ache:ACHE_60862S"/>
<dbReference type="Pfam" id="PF01544">
    <property type="entry name" value="CorA"/>
    <property type="match status" value="1"/>
</dbReference>
<reference evidence="8" key="2">
    <citation type="submission" date="2021-02" db="EMBL/GenBank/DDBJ databases">
        <title>Aspergillus chevalieri M1 genome sequence.</title>
        <authorList>
            <person name="Kadooka C."/>
            <person name="Mori K."/>
            <person name="Futagami T."/>
        </authorList>
    </citation>
    <scope>NUCLEOTIDE SEQUENCE</scope>
    <source>
        <strain evidence="8">M1</strain>
    </source>
</reference>
<protein>
    <submittedName>
        <fullName evidence="8">Uncharacterized protein</fullName>
    </submittedName>
</protein>
<gene>
    <name evidence="8" type="ORF">ACHE_60862S</name>
</gene>
<comment type="subcellular location">
    <subcellularLocation>
        <location evidence="1">Membrane</location>
        <topology evidence="1">Multi-pass membrane protein</topology>
    </subcellularLocation>
</comment>
<feature type="compositionally biased region" description="Basic and acidic residues" evidence="6">
    <location>
        <begin position="503"/>
        <end position="516"/>
    </location>
</feature>
<feature type="compositionally biased region" description="Basic and acidic residues" evidence="6">
    <location>
        <begin position="737"/>
        <end position="746"/>
    </location>
</feature>
<evidence type="ECO:0000256" key="2">
    <source>
        <dbReference type="ARBA" id="ARBA00022692"/>
    </source>
</evidence>
<evidence type="ECO:0000256" key="4">
    <source>
        <dbReference type="ARBA" id="ARBA00023136"/>
    </source>
</evidence>
<keyword evidence="9" id="KW-1185">Reference proteome</keyword>